<keyword evidence="4" id="KW-0560">Oxidoreductase</keyword>
<sequence>MATKLTDYVRTYPNVLSKSVCDTIIKNFDESDSIYTDREQRPSFRELNISQRYNAKDPKWVAEQNLLIDIFDECMDKYMEELDLGPDFPAKYSYEEFRMKMYENNNYDQFKDHVDVQDYASARRFLVGFLYLNDVEEGGETSFPKLNFDISAKCGTILLFPPTWQYRHAGKAPVSNNKYIVGTYLHYT</sequence>
<evidence type="ECO:0000313" key="7">
    <source>
        <dbReference type="EMBL" id="AGF91441.1"/>
    </source>
</evidence>
<dbReference type="PANTHER" id="PTHR10869">
    <property type="entry name" value="PROLYL 4-HYDROXYLASE ALPHA SUBUNIT"/>
    <property type="match status" value="1"/>
</dbReference>
<dbReference type="Pfam" id="PF13640">
    <property type="entry name" value="2OG-FeII_Oxy_3"/>
    <property type="match status" value="1"/>
</dbReference>
<protein>
    <recommendedName>
        <fullName evidence="6">Prolyl 4-hydroxylase alpha subunit domain-containing protein</fullName>
    </recommendedName>
</protein>
<reference evidence="7 8" key="1">
    <citation type="submission" date="2010-12" db="EMBL/GenBank/DDBJ databases">
        <title>The Genome Sequence of Cyanophage P-SS1.</title>
        <authorList>
            <consortium name="The Broad Institute Genome Sequencing Platform"/>
            <person name="Henn M.R."/>
            <person name="Sullivan M.S."/>
            <person name="Osburne M.S."/>
            <person name="Levin J."/>
            <person name="Malboeuf C."/>
            <person name="Casali M."/>
            <person name="Russ C."/>
            <person name="Lennon N."/>
            <person name="Chapman S.B."/>
            <person name="Erlich R."/>
            <person name="Young S.K."/>
            <person name="Yandava C."/>
            <person name="Zeng Q."/>
            <person name="Alvarado L."/>
            <person name="Anderson S."/>
            <person name="Berlin A."/>
            <person name="Chen Z."/>
            <person name="Freedman E."/>
            <person name="Gellesch M."/>
            <person name="Goldberg J."/>
            <person name="Green L."/>
            <person name="Griggs A."/>
            <person name="Gujja S."/>
            <person name="Heilman E.R."/>
            <person name="Heiman D."/>
            <person name="Hollinger A."/>
            <person name="Howarth C."/>
            <person name="Larson L."/>
            <person name="Mehta T."/>
            <person name="Pearson M."/>
            <person name="Roberts A."/>
            <person name="Ryan E."/>
            <person name="Saif S."/>
            <person name="Shea T."/>
            <person name="Shenoy N."/>
            <person name="Sisk P."/>
            <person name="Stolte C."/>
            <person name="Sykes S."/>
            <person name="White J."/>
            <person name="Yu Q."/>
            <person name="Coleman M.L."/>
            <person name="Huang K.H."/>
            <person name="Weigele P.R."/>
            <person name="DeFrancesco A.S."/>
            <person name="Kern S.E."/>
            <person name="Thompson L.R."/>
            <person name="Fu R."/>
            <person name="Hombeck B."/>
            <person name="Chisholm S.W."/>
            <person name="Haas B."/>
            <person name="Nusbaum C."/>
            <person name="Birren B."/>
        </authorList>
    </citation>
    <scope>NUCLEOTIDE SEQUENCE [LARGE SCALE GENOMIC DNA]</scope>
    <source>
        <strain evidence="7 8">P-SS1</strain>
    </source>
</reference>
<evidence type="ECO:0000256" key="4">
    <source>
        <dbReference type="ARBA" id="ARBA00023002"/>
    </source>
</evidence>
<dbReference type="GO" id="GO:0005506">
    <property type="term" value="F:iron ion binding"/>
    <property type="evidence" value="ECO:0007669"/>
    <property type="project" value="InterPro"/>
</dbReference>
<dbReference type="Proteomes" id="UP000502917">
    <property type="component" value="Segment"/>
</dbReference>
<gene>
    <name evidence="7" type="ORF">CPYG_00147</name>
</gene>
<dbReference type="PANTHER" id="PTHR10869:SF246">
    <property type="entry name" value="TRANSMEMBRANE PROLYL 4-HYDROXYLASE"/>
    <property type="match status" value="1"/>
</dbReference>
<evidence type="ECO:0000256" key="3">
    <source>
        <dbReference type="ARBA" id="ARBA00022964"/>
    </source>
</evidence>
<keyword evidence="5" id="KW-0408">Iron</keyword>
<evidence type="ECO:0000256" key="2">
    <source>
        <dbReference type="ARBA" id="ARBA00022723"/>
    </source>
</evidence>
<dbReference type="EMBL" id="JF974306">
    <property type="protein sequence ID" value="AGF91441.1"/>
    <property type="molecule type" value="Genomic_DNA"/>
</dbReference>
<evidence type="ECO:0000313" key="8">
    <source>
        <dbReference type="Proteomes" id="UP000502917"/>
    </source>
</evidence>
<dbReference type="GO" id="GO:0004656">
    <property type="term" value="F:procollagen-proline 4-dioxygenase activity"/>
    <property type="evidence" value="ECO:0007669"/>
    <property type="project" value="TreeGrafter"/>
</dbReference>
<evidence type="ECO:0000256" key="1">
    <source>
        <dbReference type="ARBA" id="ARBA00001961"/>
    </source>
</evidence>
<evidence type="ECO:0000256" key="5">
    <source>
        <dbReference type="ARBA" id="ARBA00023004"/>
    </source>
</evidence>
<evidence type="ECO:0000259" key="6">
    <source>
        <dbReference type="SMART" id="SM00702"/>
    </source>
</evidence>
<organism evidence="7 8">
    <name type="scientific">Cyanophage P-SS1</name>
    <dbReference type="NCBI Taxonomy" id="889957"/>
    <lineage>
        <taxon>Viruses</taxon>
        <taxon>Duplodnaviria</taxon>
        <taxon>Heunggongvirae</taxon>
        <taxon>Uroviricota</taxon>
        <taxon>Caudoviricetes</taxon>
        <taxon>Pantevenvirales</taxon>
        <taxon>Kyanoviridae</taxon>
        <taxon>Ronodorvirus</taxon>
        <taxon>Ronodorvirus ssm4</taxon>
    </lineage>
</organism>
<name>M1NX22_9CAUD</name>
<proteinExistence type="predicted"/>
<dbReference type="InterPro" id="IPR006620">
    <property type="entry name" value="Pro_4_hyd_alph"/>
</dbReference>
<keyword evidence="2" id="KW-0479">Metal-binding</keyword>
<dbReference type="SMART" id="SM00702">
    <property type="entry name" value="P4Hc"/>
    <property type="match status" value="1"/>
</dbReference>
<feature type="domain" description="Prolyl 4-hydroxylase alpha subunit" evidence="6">
    <location>
        <begin position="7"/>
        <end position="186"/>
    </location>
</feature>
<keyword evidence="3" id="KW-0223">Dioxygenase</keyword>
<comment type="cofactor">
    <cofactor evidence="1">
        <name>L-ascorbate</name>
        <dbReference type="ChEBI" id="CHEBI:38290"/>
    </cofactor>
</comment>
<dbReference type="Gene3D" id="2.60.120.620">
    <property type="entry name" value="q2cbj1_9rhob like domain"/>
    <property type="match status" value="1"/>
</dbReference>
<dbReference type="InterPro" id="IPR045054">
    <property type="entry name" value="P4HA-like"/>
</dbReference>
<dbReference type="GO" id="GO:0031418">
    <property type="term" value="F:L-ascorbic acid binding"/>
    <property type="evidence" value="ECO:0007669"/>
    <property type="project" value="InterPro"/>
</dbReference>
<dbReference type="InterPro" id="IPR044862">
    <property type="entry name" value="Pro_4_hyd_alph_FE2OG_OXY"/>
</dbReference>
<accession>M1NX22</accession>